<sequence>MEDMAGTLILVAFICCILQIAILRYFNYYYSKQPDGEYVKIEARSWGSEIAILLAILLYYLKYCLNSKIKVRNSAKSAIAAWLSMKVMNLTSNTVFIITGIIMKDTAGTLIIGALLSLGSQIAILCYLKNYRKQPGCVYLHIKAMIMEDTAGTLIIGAYVSWVLQMATLRYFKYYRKQPACVYLKTKVRKLAESAIATWFYIKVMKITSNAVFIIADILANYSWDSYMRFPERRKDTFLTFDVLADIIEFVPCKDVKMLITITSKYSNIFTSRLKRQNKKEIDFYPNILNRLNVN</sequence>
<dbReference type="WBParaSite" id="jg25383.2">
    <property type="protein sequence ID" value="jg25383.2"/>
    <property type="gene ID" value="jg25383"/>
</dbReference>
<dbReference type="AlphaFoldDB" id="A0A915DZN3"/>
<accession>A0A915DZN3</accession>
<keyword evidence="2" id="KW-1185">Reference proteome</keyword>
<feature type="transmembrane region" description="Helical" evidence="1">
    <location>
        <begin position="7"/>
        <end position="26"/>
    </location>
</feature>
<evidence type="ECO:0000313" key="2">
    <source>
        <dbReference type="Proteomes" id="UP000887574"/>
    </source>
</evidence>
<keyword evidence="1" id="KW-0812">Transmembrane</keyword>
<proteinExistence type="predicted"/>
<feature type="transmembrane region" description="Helical" evidence="1">
    <location>
        <begin position="77"/>
        <end position="103"/>
    </location>
</feature>
<feature type="transmembrane region" description="Helical" evidence="1">
    <location>
        <begin position="109"/>
        <end position="128"/>
    </location>
</feature>
<dbReference type="Proteomes" id="UP000887574">
    <property type="component" value="Unplaced"/>
</dbReference>
<keyword evidence="1" id="KW-1133">Transmembrane helix</keyword>
<feature type="transmembrane region" description="Helical" evidence="1">
    <location>
        <begin position="46"/>
        <end position="65"/>
    </location>
</feature>
<evidence type="ECO:0000256" key="1">
    <source>
        <dbReference type="SAM" id="Phobius"/>
    </source>
</evidence>
<name>A0A915DZN3_9BILA</name>
<keyword evidence="1" id="KW-0472">Membrane</keyword>
<reference evidence="3" key="1">
    <citation type="submission" date="2022-11" db="UniProtKB">
        <authorList>
            <consortium name="WormBaseParasite"/>
        </authorList>
    </citation>
    <scope>IDENTIFICATION</scope>
</reference>
<feature type="transmembrane region" description="Helical" evidence="1">
    <location>
        <begin position="149"/>
        <end position="167"/>
    </location>
</feature>
<organism evidence="2 3">
    <name type="scientific">Ditylenchus dipsaci</name>
    <dbReference type="NCBI Taxonomy" id="166011"/>
    <lineage>
        <taxon>Eukaryota</taxon>
        <taxon>Metazoa</taxon>
        <taxon>Ecdysozoa</taxon>
        <taxon>Nematoda</taxon>
        <taxon>Chromadorea</taxon>
        <taxon>Rhabditida</taxon>
        <taxon>Tylenchina</taxon>
        <taxon>Tylenchomorpha</taxon>
        <taxon>Sphaerularioidea</taxon>
        <taxon>Anguinidae</taxon>
        <taxon>Anguininae</taxon>
        <taxon>Ditylenchus</taxon>
    </lineage>
</organism>
<protein>
    <submittedName>
        <fullName evidence="3">Uncharacterized protein</fullName>
    </submittedName>
</protein>
<evidence type="ECO:0000313" key="3">
    <source>
        <dbReference type="WBParaSite" id="jg25383.2"/>
    </source>
</evidence>